<dbReference type="PANTHER" id="PTHR34504:SF2">
    <property type="entry name" value="UPF0150 PROTEIN SSL0259"/>
    <property type="match status" value="1"/>
</dbReference>
<reference evidence="3" key="1">
    <citation type="submission" date="2017-09" db="EMBL/GenBank/DDBJ databases">
        <title>Depth-based differentiation of microbial function through sediment-hosted aquifers and enrichment of novel symbionts in the deep terrestrial subsurface.</title>
        <authorList>
            <person name="Probst A.J."/>
            <person name="Ladd B."/>
            <person name="Jarett J.K."/>
            <person name="Geller-Mcgrath D.E."/>
            <person name="Sieber C.M.K."/>
            <person name="Emerson J.B."/>
            <person name="Anantharaman K."/>
            <person name="Thomas B.C."/>
            <person name="Malmstrom R."/>
            <person name="Stieglmeier M."/>
            <person name="Klingl A."/>
            <person name="Woyke T."/>
            <person name="Ryan C.M."/>
            <person name="Banfield J.F."/>
        </authorList>
    </citation>
    <scope>NUCLEOTIDE SEQUENCE [LARGE SCALE GENOMIC DNA]</scope>
</reference>
<dbReference type="AlphaFoldDB" id="A0A2M7J9E8"/>
<protein>
    <recommendedName>
        <fullName evidence="1">HicB-like antitoxin of toxin-antitoxin system domain-containing protein</fullName>
    </recommendedName>
</protein>
<dbReference type="EMBL" id="PFIC01000247">
    <property type="protein sequence ID" value="PIX15995.1"/>
    <property type="molecule type" value="Genomic_DNA"/>
</dbReference>
<accession>A0A2M7J9E8</accession>
<dbReference type="InterPro" id="IPR051404">
    <property type="entry name" value="TA_system_antitoxin"/>
</dbReference>
<organism evidence="2 3">
    <name type="scientific">Candidatus Desantisbacteria bacterium CG_4_8_14_3_um_filter_40_12</name>
    <dbReference type="NCBI Taxonomy" id="1974545"/>
    <lineage>
        <taxon>Bacteria</taxon>
        <taxon>Candidatus Desantisiibacteriota</taxon>
    </lineage>
</organism>
<evidence type="ECO:0000313" key="2">
    <source>
        <dbReference type="EMBL" id="PIX15995.1"/>
    </source>
</evidence>
<dbReference type="Proteomes" id="UP000229297">
    <property type="component" value="Unassembled WGS sequence"/>
</dbReference>
<proteinExistence type="predicted"/>
<dbReference type="InterPro" id="IPR031807">
    <property type="entry name" value="HicB-like"/>
</dbReference>
<dbReference type="Pfam" id="PF15919">
    <property type="entry name" value="HicB_lk_antitox"/>
    <property type="match status" value="1"/>
</dbReference>
<evidence type="ECO:0000259" key="1">
    <source>
        <dbReference type="Pfam" id="PF15919"/>
    </source>
</evidence>
<dbReference type="PANTHER" id="PTHR34504">
    <property type="entry name" value="ANTITOXIN HICB"/>
    <property type="match status" value="1"/>
</dbReference>
<name>A0A2M7J9E8_9BACT</name>
<gene>
    <name evidence="2" type="ORF">COZ71_08880</name>
</gene>
<comment type="caution">
    <text evidence="2">The sequence shown here is derived from an EMBL/GenBank/DDBJ whole genome shotgun (WGS) entry which is preliminary data.</text>
</comment>
<dbReference type="Gene3D" id="3.30.160.250">
    <property type="match status" value="1"/>
</dbReference>
<evidence type="ECO:0000313" key="3">
    <source>
        <dbReference type="Proteomes" id="UP000229297"/>
    </source>
</evidence>
<sequence length="70" mass="8159">MDRYEIIIYWSEEDNIYIAEVPELSGCMAHGENYESAVKNVKDAIQLWIKTAKEFNDFIPEPKGCRLVYA</sequence>
<dbReference type="InterPro" id="IPR035069">
    <property type="entry name" value="TTHA1013/TTHA0281-like"/>
</dbReference>
<dbReference type="SUPFAM" id="SSF143100">
    <property type="entry name" value="TTHA1013/TTHA0281-like"/>
    <property type="match status" value="1"/>
</dbReference>
<feature type="domain" description="HicB-like antitoxin of toxin-antitoxin system" evidence="1">
    <location>
        <begin position="4"/>
        <end position="63"/>
    </location>
</feature>